<name>A0A2T2NT91_CORCC</name>
<evidence type="ECO:0000256" key="1">
    <source>
        <dbReference type="SAM" id="MobiDB-lite"/>
    </source>
</evidence>
<reference evidence="2 3" key="1">
    <citation type="journal article" date="2018" name="Front. Microbiol.">
        <title>Genome-Wide Analysis of Corynespora cassiicola Leaf Fall Disease Putative Effectors.</title>
        <authorList>
            <person name="Lopez D."/>
            <person name="Ribeiro S."/>
            <person name="Label P."/>
            <person name="Fumanal B."/>
            <person name="Venisse J.S."/>
            <person name="Kohler A."/>
            <person name="de Oliveira R.R."/>
            <person name="Labutti K."/>
            <person name="Lipzen A."/>
            <person name="Lail K."/>
            <person name="Bauer D."/>
            <person name="Ohm R.A."/>
            <person name="Barry K.W."/>
            <person name="Spatafora J."/>
            <person name="Grigoriev I.V."/>
            <person name="Martin F.M."/>
            <person name="Pujade-Renaud V."/>
        </authorList>
    </citation>
    <scope>NUCLEOTIDE SEQUENCE [LARGE SCALE GENOMIC DNA]</scope>
    <source>
        <strain evidence="2 3">Philippines</strain>
    </source>
</reference>
<sequence>MGPAKGPAKKLLYRPACRAVYAIYQYCYDHCITRPHPKSLDNAYAGLEPRNHNSIFDDDVPKEIQDWWKDTILEPSTIGYNVVTGASRNASSLHNTSIPQRSSLTSPHDNYAAFKRGDQSWDADFIGLIIPLHLGDKETSSCNGDGFDSTSPSSPGSISVGSTAPSSKLSFHHERKDASPLTTPREQGFGGPFHSTSVKQRIPRENIVISHRKIEKVLEKEAKRVMCGSCGKFLGDQRALDRHRKTSKACSTLYRSHTKSAGFNCICGKQYPRKDSLLRHLKNSKRVRNGILHQQTYP</sequence>
<evidence type="ECO:0000313" key="2">
    <source>
        <dbReference type="EMBL" id="PSN68662.1"/>
    </source>
</evidence>
<proteinExistence type="predicted"/>
<gene>
    <name evidence="2" type="ORF">BS50DRAFT_321710</name>
</gene>
<feature type="region of interest" description="Disordered" evidence="1">
    <location>
        <begin position="142"/>
        <end position="197"/>
    </location>
</feature>
<feature type="compositionally biased region" description="Polar residues" evidence="1">
    <location>
        <begin position="91"/>
        <end position="108"/>
    </location>
</feature>
<accession>A0A2T2NT91</accession>
<dbReference type="Proteomes" id="UP000240883">
    <property type="component" value="Unassembled WGS sequence"/>
</dbReference>
<feature type="compositionally biased region" description="Low complexity" evidence="1">
    <location>
        <begin position="149"/>
        <end position="163"/>
    </location>
</feature>
<dbReference type="Gene3D" id="3.30.160.60">
    <property type="entry name" value="Classic Zinc Finger"/>
    <property type="match status" value="1"/>
</dbReference>
<dbReference type="AlphaFoldDB" id="A0A2T2NT91"/>
<protein>
    <recommendedName>
        <fullName evidence="4">C2H2-type domain-containing protein</fullName>
    </recommendedName>
</protein>
<evidence type="ECO:0000313" key="3">
    <source>
        <dbReference type="Proteomes" id="UP000240883"/>
    </source>
</evidence>
<feature type="region of interest" description="Disordered" evidence="1">
    <location>
        <begin position="91"/>
        <end position="110"/>
    </location>
</feature>
<keyword evidence="3" id="KW-1185">Reference proteome</keyword>
<dbReference type="EMBL" id="KZ678133">
    <property type="protein sequence ID" value="PSN68662.1"/>
    <property type="molecule type" value="Genomic_DNA"/>
</dbReference>
<evidence type="ECO:0008006" key="4">
    <source>
        <dbReference type="Google" id="ProtNLM"/>
    </source>
</evidence>
<dbReference type="OrthoDB" id="6077919at2759"/>
<organism evidence="2 3">
    <name type="scientific">Corynespora cassiicola Philippines</name>
    <dbReference type="NCBI Taxonomy" id="1448308"/>
    <lineage>
        <taxon>Eukaryota</taxon>
        <taxon>Fungi</taxon>
        <taxon>Dikarya</taxon>
        <taxon>Ascomycota</taxon>
        <taxon>Pezizomycotina</taxon>
        <taxon>Dothideomycetes</taxon>
        <taxon>Pleosporomycetidae</taxon>
        <taxon>Pleosporales</taxon>
        <taxon>Corynesporascaceae</taxon>
        <taxon>Corynespora</taxon>
    </lineage>
</organism>